<dbReference type="CDD" id="cd16914">
    <property type="entry name" value="EcfT"/>
    <property type="match status" value="1"/>
</dbReference>
<protein>
    <submittedName>
        <fullName evidence="6">Cobalt transport protein</fullName>
    </submittedName>
</protein>
<evidence type="ECO:0000313" key="7">
    <source>
        <dbReference type="Proteomes" id="UP000033163"/>
    </source>
</evidence>
<organism evidence="6 7">
    <name type="scientific">Paenibacillus riograndensis SBR5</name>
    <dbReference type="NCBI Taxonomy" id="1073571"/>
    <lineage>
        <taxon>Bacteria</taxon>
        <taxon>Bacillati</taxon>
        <taxon>Bacillota</taxon>
        <taxon>Bacilli</taxon>
        <taxon>Bacillales</taxon>
        <taxon>Paenibacillaceae</taxon>
        <taxon>Paenibacillus</taxon>
        <taxon>Paenibacillus sonchi group</taxon>
    </lineage>
</organism>
<accession>A0A0E4CYC5</accession>
<evidence type="ECO:0000256" key="4">
    <source>
        <dbReference type="ARBA" id="ARBA00023136"/>
    </source>
</evidence>
<evidence type="ECO:0000256" key="2">
    <source>
        <dbReference type="ARBA" id="ARBA00022692"/>
    </source>
</evidence>
<keyword evidence="3 5" id="KW-1133">Transmembrane helix</keyword>
<gene>
    <name evidence="6" type="ORF">PRIO_4953</name>
</gene>
<dbReference type="RefSeq" id="WP_046505103.1">
    <property type="nucleotide sequence ID" value="NZ_LN831776.1"/>
</dbReference>
<evidence type="ECO:0000313" key="6">
    <source>
        <dbReference type="EMBL" id="CQR57355.1"/>
    </source>
</evidence>
<dbReference type="Proteomes" id="UP000033163">
    <property type="component" value="Chromosome I"/>
</dbReference>
<dbReference type="PANTHER" id="PTHR33514">
    <property type="entry name" value="PROTEIN ABCI12, CHLOROPLASTIC"/>
    <property type="match status" value="1"/>
</dbReference>
<evidence type="ECO:0000256" key="3">
    <source>
        <dbReference type="ARBA" id="ARBA00022989"/>
    </source>
</evidence>
<dbReference type="InterPro" id="IPR003339">
    <property type="entry name" value="ABC/ECF_trnsptr_transmembrane"/>
</dbReference>
<evidence type="ECO:0000256" key="1">
    <source>
        <dbReference type="ARBA" id="ARBA00004141"/>
    </source>
</evidence>
<feature type="transmembrane region" description="Helical" evidence="5">
    <location>
        <begin position="69"/>
        <end position="87"/>
    </location>
</feature>
<dbReference type="AlphaFoldDB" id="A0A0E4CYC5"/>
<dbReference type="GO" id="GO:0005886">
    <property type="term" value="C:plasma membrane"/>
    <property type="evidence" value="ECO:0007669"/>
    <property type="project" value="UniProtKB-ARBA"/>
</dbReference>
<reference evidence="7" key="1">
    <citation type="submission" date="2015-03" db="EMBL/GenBank/DDBJ databases">
        <authorList>
            <person name="Wibberg D."/>
        </authorList>
    </citation>
    <scope>NUCLEOTIDE SEQUENCE [LARGE SCALE GENOMIC DNA]</scope>
</reference>
<name>A0A0E4CYC5_9BACL</name>
<keyword evidence="4 5" id="KW-0472">Membrane</keyword>
<dbReference type="STRING" id="483937.AMQ84_20335"/>
<proteinExistence type="predicted"/>
<dbReference type="KEGG" id="pri:PRIO_4953"/>
<dbReference type="PATRIC" id="fig|1073571.4.peg.5322"/>
<dbReference type="Pfam" id="PF02361">
    <property type="entry name" value="CbiQ"/>
    <property type="match status" value="1"/>
</dbReference>
<keyword evidence="2 5" id="KW-0812">Transmembrane</keyword>
<feature type="transmembrane region" description="Helical" evidence="5">
    <location>
        <begin position="107"/>
        <end position="128"/>
    </location>
</feature>
<feature type="transmembrane region" description="Helical" evidence="5">
    <location>
        <begin position="45"/>
        <end position="62"/>
    </location>
</feature>
<feature type="transmembrane region" description="Helical" evidence="5">
    <location>
        <begin position="244"/>
        <end position="262"/>
    </location>
</feature>
<dbReference type="EMBL" id="LN831776">
    <property type="protein sequence ID" value="CQR57355.1"/>
    <property type="molecule type" value="Genomic_DNA"/>
</dbReference>
<dbReference type="HOGENOM" id="CLU_056469_2_2_9"/>
<evidence type="ECO:0000256" key="5">
    <source>
        <dbReference type="SAM" id="Phobius"/>
    </source>
</evidence>
<comment type="subcellular location">
    <subcellularLocation>
        <location evidence="1">Membrane</location>
        <topology evidence="1">Multi-pass membrane protein</topology>
    </subcellularLocation>
</comment>
<sequence length="263" mass="29785">MSGTSFLLYQKRNSWPERWDPRMKIVAVLLFGAAMLFTHDPGLKTLQLLILILLWGIAKLPWRVLVLTLLSLSLFFASTMIYQAILLSEPADTLIQWGPLQFSTRGLVNGMMMCEQIAGIVLLLSLLVRTTSPIVLAEGLELLLKPLKKWRFPVHEAVMMFSIALRFLPILVEEFDKIRKAQLARGGGFHRKGLSSRFGGVLPMLMPLFVMSILRAKDLAVAMESRCYQGEEGRTPIRIYQFKLSDYAVFSFAVCNLLFIFIG</sequence>
<dbReference type="PANTHER" id="PTHR33514:SF13">
    <property type="entry name" value="PROTEIN ABCI12, CHLOROPLASTIC"/>
    <property type="match status" value="1"/>
</dbReference>